<organism evidence="2 3">
    <name type="scientific">Candidatus Uhrbacteria bacterium RIFOXYB2_FULL_57_15</name>
    <dbReference type="NCBI Taxonomy" id="1802422"/>
    <lineage>
        <taxon>Bacteria</taxon>
        <taxon>Candidatus Uhriibacteriota</taxon>
    </lineage>
</organism>
<accession>A0A1F7W6J5</accession>
<sequence>MEMPCGRAVGRSDGSSLATPTTSPRAIRGATEQAMTKNLLVLLGLASLPLLGGCEDNGNPDDPAGTTPDDTGTGGWAATVRAVLPEEMVNAQVLVDGHGADCAGTTCEWTADEPGTYEVTASTDEVYFVTLTATVENDGDTVDLTWQKGGCTDSTWSVGDGECPEWVYGQYGCDLTGYLSGVEEEYSDIRGDVVMRSLDADGNNMMDAIVGGGDDSENLVGVISPLLGISGTVMFGQSEASDYWVSAVMSDGNCSDSTILVTNSFGDEFHMELER</sequence>
<protein>
    <submittedName>
        <fullName evidence="2">Uncharacterized protein</fullName>
    </submittedName>
</protein>
<evidence type="ECO:0000313" key="3">
    <source>
        <dbReference type="Proteomes" id="UP000176501"/>
    </source>
</evidence>
<reference evidence="2 3" key="1">
    <citation type="journal article" date="2016" name="Nat. Commun.">
        <title>Thousands of microbial genomes shed light on interconnected biogeochemical processes in an aquifer system.</title>
        <authorList>
            <person name="Anantharaman K."/>
            <person name="Brown C.T."/>
            <person name="Hug L.A."/>
            <person name="Sharon I."/>
            <person name="Castelle C.J."/>
            <person name="Probst A.J."/>
            <person name="Thomas B.C."/>
            <person name="Singh A."/>
            <person name="Wilkins M.J."/>
            <person name="Karaoz U."/>
            <person name="Brodie E.L."/>
            <person name="Williams K.H."/>
            <person name="Hubbard S.S."/>
            <person name="Banfield J.F."/>
        </authorList>
    </citation>
    <scope>NUCLEOTIDE SEQUENCE [LARGE SCALE GENOMIC DNA]</scope>
</reference>
<proteinExistence type="predicted"/>
<evidence type="ECO:0000256" key="1">
    <source>
        <dbReference type="SAM" id="MobiDB-lite"/>
    </source>
</evidence>
<evidence type="ECO:0000313" key="2">
    <source>
        <dbReference type="EMBL" id="OGL97807.1"/>
    </source>
</evidence>
<comment type="caution">
    <text evidence="2">The sequence shown here is derived from an EMBL/GenBank/DDBJ whole genome shotgun (WGS) entry which is preliminary data.</text>
</comment>
<dbReference type="Proteomes" id="UP000176501">
    <property type="component" value="Unassembled WGS sequence"/>
</dbReference>
<feature type="compositionally biased region" description="Polar residues" evidence="1">
    <location>
        <begin position="13"/>
        <end position="24"/>
    </location>
</feature>
<gene>
    <name evidence="2" type="ORF">A2304_03775</name>
</gene>
<name>A0A1F7W6J5_9BACT</name>
<feature type="region of interest" description="Disordered" evidence="1">
    <location>
        <begin position="1"/>
        <end position="28"/>
    </location>
</feature>
<feature type="compositionally biased region" description="Low complexity" evidence="1">
    <location>
        <begin position="60"/>
        <end position="74"/>
    </location>
</feature>
<feature type="region of interest" description="Disordered" evidence="1">
    <location>
        <begin position="54"/>
        <end position="74"/>
    </location>
</feature>
<dbReference type="EMBL" id="MGFE01000029">
    <property type="protein sequence ID" value="OGL97807.1"/>
    <property type="molecule type" value="Genomic_DNA"/>
</dbReference>
<dbReference type="AlphaFoldDB" id="A0A1F7W6J5"/>